<evidence type="ECO:0000313" key="2">
    <source>
        <dbReference type="EMBL" id="AXI09967.1"/>
    </source>
</evidence>
<protein>
    <submittedName>
        <fullName evidence="2">Uncharacterized protein</fullName>
    </submittedName>
</protein>
<dbReference type="EMBL" id="CP024848">
    <property type="protein sequence ID" value="AXI09967.1"/>
    <property type="molecule type" value="Genomic_DNA"/>
</dbReference>
<evidence type="ECO:0000313" key="3">
    <source>
        <dbReference type="Proteomes" id="UP000253908"/>
    </source>
</evidence>
<organism evidence="2 3">
    <name type="scientific">Oceanobacillus zhaokaii</name>
    <dbReference type="NCBI Taxonomy" id="2052660"/>
    <lineage>
        <taxon>Bacteria</taxon>
        <taxon>Bacillati</taxon>
        <taxon>Bacillota</taxon>
        <taxon>Bacilli</taxon>
        <taxon>Bacillales</taxon>
        <taxon>Bacillaceae</taxon>
        <taxon>Oceanobacillus</taxon>
    </lineage>
</organism>
<dbReference type="Proteomes" id="UP000253908">
    <property type="component" value="Chromosome"/>
</dbReference>
<name>A0A345PIY7_9BACI</name>
<reference evidence="3" key="1">
    <citation type="submission" date="2017-11" db="EMBL/GenBank/DDBJ databases">
        <authorList>
            <person name="Zhu W."/>
        </authorList>
    </citation>
    <scope>NUCLEOTIDE SEQUENCE [LARGE SCALE GENOMIC DNA]</scope>
    <source>
        <strain evidence="3">160</strain>
    </source>
</reference>
<dbReference type="KEGG" id="ocn:CUC15_13995"/>
<evidence type="ECO:0000256" key="1">
    <source>
        <dbReference type="SAM" id="Phobius"/>
    </source>
</evidence>
<keyword evidence="1" id="KW-0812">Transmembrane</keyword>
<dbReference type="OrthoDB" id="2927100at2"/>
<gene>
    <name evidence="2" type="ORF">CUC15_13995</name>
</gene>
<keyword evidence="3" id="KW-1185">Reference proteome</keyword>
<proteinExistence type="predicted"/>
<accession>A0A345PIY7</accession>
<feature type="transmembrane region" description="Helical" evidence="1">
    <location>
        <begin position="44"/>
        <end position="60"/>
    </location>
</feature>
<feature type="transmembrane region" description="Helical" evidence="1">
    <location>
        <begin position="6"/>
        <end position="24"/>
    </location>
</feature>
<sequence>MTILEFTLVTFGILLFAIIDYIMFSTDSQRWNWFKKRNRIQKGIIFFSIFLTLVFVNYLTTF</sequence>
<keyword evidence="1" id="KW-1133">Transmembrane helix</keyword>
<keyword evidence="1" id="KW-0472">Membrane</keyword>
<dbReference type="AlphaFoldDB" id="A0A345PIY7"/>